<dbReference type="Proteomes" id="UP000494363">
    <property type="component" value="Unassembled WGS sequence"/>
</dbReference>
<keyword evidence="5 7" id="KW-1133">Transmembrane helix</keyword>
<keyword evidence="3" id="KW-1003">Cell membrane</keyword>
<evidence type="ECO:0000313" key="8">
    <source>
        <dbReference type="EMBL" id="CAB3774848.1"/>
    </source>
</evidence>
<proteinExistence type="predicted"/>
<feature type="transmembrane region" description="Helical" evidence="7">
    <location>
        <begin position="228"/>
        <end position="247"/>
    </location>
</feature>
<feature type="transmembrane region" description="Helical" evidence="7">
    <location>
        <begin position="170"/>
        <end position="188"/>
    </location>
</feature>
<evidence type="ECO:0000256" key="1">
    <source>
        <dbReference type="ARBA" id="ARBA00004141"/>
    </source>
</evidence>
<protein>
    <recommendedName>
        <fullName evidence="10">Transporter YfdV</fullName>
    </recommendedName>
</protein>
<reference evidence="8 9" key="1">
    <citation type="submission" date="2020-04" db="EMBL/GenBank/DDBJ databases">
        <authorList>
            <person name="De Canck E."/>
        </authorList>
    </citation>
    <scope>NUCLEOTIDE SEQUENCE [LARGE SCALE GENOMIC DNA]</scope>
    <source>
        <strain evidence="8 9">LMG 29542</strain>
    </source>
</reference>
<feature type="transmembrane region" description="Helical" evidence="7">
    <location>
        <begin position="64"/>
        <end position="86"/>
    </location>
</feature>
<dbReference type="PANTHER" id="PTHR36838:SF3">
    <property type="entry name" value="TRANSPORTER AUXIN EFFLUX CARRIER EC FAMILY"/>
    <property type="match status" value="1"/>
</dbReference>
<organism evidence="8 9">
    <name type="scientific">Paraburkholderia humisilvae</name>
    <dbReference type="NCBI Taxonomy" id="627669"/>
    <lineage>
        <taxon>Bacteria</taxon>
        <taxon>Pseudomonadati</taxon>
        <taxon>Pseudomonadota</taxon>
        <taxon>Betaproteobacteria</taxon>
        <taxon>Burkholderiales</taxon>
        <taxon>Burkholderiaceae</taxon>
        <taxon>Paraburkholderia</taxon>
    </lineage>
</organism>
<accession>A0A6J5F7G7</accession>
<dbReference type="GO" id="GO:0016020">
    <property type="term" value="C:membrane"/>
    <property type="evidence" value="ECO:0007669"/>
    <property type="project" value="UniProtKB-SubCell"/>
</dbReference>
<keyword evidence="9" id="KW-1185">Reference proteome</keyword>
<evidence type="ECO:0000256" key="3">
    <source>
        <dbReference type="ARBA" id="ARBA00022475"/>
    </source>
</evidence>
<name>A0A6J5F7G7_9BURK</name>
<feature type="transmembrane region" description="Helical" evidence="7">
    <location>
        <begin position="38"/>
        <end position="57"/>
    </location>
</feature>
<dbReference type="GO" id="GO:0055085">
    <property type="term" value="P:transmembrane transport"/>
    <property type="evidence" value="ECO:0007669"/>
    <property type="project" value="InterPro"/>
</dbReference>
<comment type="subcellular location">
    <subcellularLocation>
        <location evidence="1">Membrane</location>
        <topology evidence="1">Multi-pass membrane protein</topology>
    </subcellularLocation>
</comment>
<dbReference type="Pfam" id="PF03547">
    <property type="entry name" value="Mem_trans"/>
    <property type="match status" value="1"/>
</dbReference>
<keyword evidence="4 7" id="KW-0812">Transmembrane</keyword>
<evidence type="ECO:0008006" key="10">
    <source>
        <dbReference type="Google" id="ProtNLM"/>
    </source>
</evidence>
<feature type="transmembrane region" description="Helical" evidence="7">
    <location>
        <begin position="194"/>
        <end position="216"/>
    </location>
</feature>
<evidence type="ECO:0000256" key="7">
    <source>
        <dbReference type="SAM" id="Phobius"/>
    </source>
</evidence>
<feature type="transmembrane region" description="Helical" evidence="7">
    <location>
        <begin position="292"/>
        <end position="311"/>
    </location>
</feature>
<dbReference type="InterPro" id="IPR004776">
    <property type="entry name" value="Mem_transp_PIN-like"/>
</dbReference>
<dbReference type="RefSeq" id="WP_175233303.1">
    <property type="nucleotide sequence ID" value="NZ_CADIKH010000185.1"/>
</dbReference>
<evidence type="ECO:0000256" key="5">
    <source>
        <dbReference type="ARBA" id="ARBA00022989"/>
    </source>
</evidence>
<evidence type="ECO:0000256" key="6">
    <source>
        <dbReference type="ARBA" id="ARBA00023136"/>
    </source>
</evidence>
<evidence type="ECO:0000256" key="4">
    <source>
        <dbReference type="ARBA" id="ARBA00022692"/>
    </source>
</evidence>
<keyword evidence="2" id="KW-0813">Transport</keyword>
<evidence type="ECO:0000313" key="9">
    <source>
        <dbReference type="Proteomes" id="UP000494363"/>
    </source>
</evidence>
<dbReference type="PANTHER" id="PTHR36838">
    <property type="entry name" value="AUXIN EFFLUX CARRIER FAMILY PROTEIN"/>
    <property type="match status" value="1"/>
</dbReference>
<gene>
    <name evidence="8" type="ORF">LMG29542_08230</name>
</gene>
<dbReference type="AlphaFoldDB" id="A0A6J5F7G7"/>
<keyword evidence="6 7" id="KW-0472">Membrane</keyword>
<feature type="transmembrane region" description="Helical" evidence="7">
    <location>
        <begin position="128"/>
        <end position="149"/>
    </location>
</feature>
<evidence type="ECO:0000256" key="2">
    <source>
        <dbReference type="ARBA" id="ARBA00022448"/>
    </source>
</evidence>
<sequence>MISTIKILLPVFALIAAGFVCRRRGILGPTAASELNRFVVYLAFPGLLFAAMANASWGQLDLPGFVATVGLSCAVVFIVVLVWRLASGRELADASVNAIAASYPNAGYIGIPLCLIVFGPSSLTPATIVNVLVGSVLFGASSVLVEVGTRKEAHRLTMLLTVLRSLGRNPMLIAPLAGAIISGLHVTLPASVDTFLKLLGGAASPAALVGLGIFLAEKQAPEAQVTRDSLILIGAKLLIQPVLAWWLAARVFFLPNSLVGVAVILAALPTGTGPYMLAEFYKRQASVTSRTIMLSTIMSVISLPLLITYIHTGR</sequence>
<feature type="transmembrane region" description="Helical" evidence="7">
    <location>
        <begin position="253"/>
        <end position="271"/>
    </location>
</feature>
<dbReference type="EMBL" id="CADIKH010000185">
    <property type="protein sequence ID" value="CAB3774848.1"/>
    <property type="molecule type" value="Genomic_DNA"/>
</dbReference>